<feature type="DNA-binding region" description="H-T-H motif" evidence="5">
    <location>
        <begin position="37"/>
        <end position="56"/>
    </location>
</feature>
<name>T0K4U1_9SPHN</name>
<dbReference type="RefSeq" id="WP_021318383.1">
    <property type="nucleotide sequence ID" value="NZ_AUWY01000091.1"/>
</dbReference>
<dbReference type="PANTHER" id="PTHR47506:SF1">
    <property type="entry name" value="HTH-TYPE TRANSCRIPTIONAL REGULATOR YJDC"/>
    <property type="match status" value="1"/>
</dbReference>
<keyword evidence="1" id="KW-0678">Repressor</keyword>
<evidence type="ECO:0000313" key="8">
    <source>
        <dbReference type="Proteomes" id="UP000015523"/>
    </source>
</evidence>
<accession>T0K4U1</accession>
<dbReference type="eggNOG" id="COG1309">
    <property type="taxonomic scope" value="Bacteria"/>
</dbReference>
<dbReference type="Gene3D" id="1.10.357.10">
    <property type="entry name" value="Tetracycline Repressor, domain 2"/>
    <property type="match status" value="1"/>
</dbReference>
<evidence type="ECO:0000256" key="1">
    <source>
        <dbReference type="ARBA" id="ARBA00022491"/>
    </source>
</evidence>
<keyword evidence="3 5" id="KW-0238">DNA-binding</keyword>
<dbReference type="PANTHER" id="PTHR47506">
    <property type="entry name" value="TRANSCRIPTIONAL REGULATORY PROTEIN"/>
    <property type="match status" value="1"/>
</dbReference>
<dbReference type="InterPro" id="IPR039538">
    <property type="entry name" value="BetI_C"/>
</dbReference>
<gene>
    <name evidence="7" type="ORF">M529_12955</name>
</gene>
<comment type="caution">
    <text evidence="7">The sequence shown here is derived from an EMBL/GenBank/DDBJ whole genome shotgun (WGS) entry which is preliminary data.</text>
</comment>
<dbReference type="OrthoDB" id="9795242at2"/>
<dbReference type="Gene3D" id="1.10.10.60">
    <property type="entry name" value="Homeodomain-like"/>
    <property type="match status" value="1"/>
</dbReference>
<feature type="domain" description="HTH tetR-type" evidence="6">
    <location>
        <begin position="14"/>
        <end position="74"/>
    </location>
</feature>
<dbReference type="PROSITE" id="PS50977">
    <property type="entry name" value="HTH_TETR_2"/>
    <property type="match status" value="1"/>
</dbReference>
<evidence type="ECO:0000256" key="3">
    <source>
        <dbReference type="ARBA" id="ARBA00023125"/>
    </source>
</evidence>
<keyword evidence="4" id="KW-0804">Transcription</keyword>
<dbReference type="Proteomes" id="UP000015523">
    <property type="component" value="Unassembled WGS sequence"/>
</dbReference>
<proteinExistence type="predicted"/>
<evidence type="ECO:0000313" key="7">
    <source>
        <dbReference type="EMBL" id="EQB31684.1"/>
    </source>
</evidence>
<dbReference type="PRINTS" id="PR00455">
    <property type="entry name" value="HTHTETR"/>
</dbReference>
<dbReference type="Pfam" id="PF13977">
    <property type="entry name" value="TetR_C_6"/>
    <property type="match status" value="1"/>
</dbReference>
<evidence type="ECO:0000256" key="5">
    <source>
        <dbReference type="PROSITE-ProRule" id="PRU00335"/>
    </source>
</evidence>
<keyword evidence="2" id="KW-0805">Transcription regulation</keyword>
<keyword evidence="8" id="KW-1185">Reference proteome</keyword>
<dbReference type="GO" id="GO:0003677">
    <property type="term" value="F:DNA binding"/>
    <property type="evidence" value="ECO:0007669"/>
    <property type="project" value="UniProtKB-UniRule"/>
</dbReference>
<dbReference type="Pfam" id="PF00440">
    <property type="entry name" value="TetR_N"/>
    <property type="match status" value="1"/>
</dbReference>
<dbReference type="InterPro" id="IPR036271">
    <property type="entry name" value="Tet_transcr_reg_TetR-rel_C_sf"/>
</dbReference>
<evidence type="ECO:0000259" key="6">
    <source>
        <dbReference type="PROSITE" id="PS50977"/>
    </source>
</evidence>
<protein>
    <recommendedName>
        <fullName evidence="6">HTH tetR-type domain-containing protein</fullName>
    </recommendedName>
</protein>
<evidence type="ECO:0000256" key="2">
    <source>
        <dbReference type="ARBA" id="ARBA00023015"/>
    </source>
</evidence>
<dbReference type="STRING" id="1346791.M529_12955"/>
<dbReference type="PATRIC" id="fig|1346791.3.peg.2490"/>
<dbReference type="AlphaFoldDB" id="T0K4U1"/>
<sequence>MEITMQQVRGRPREFDPEQALSAALQVFWERGYEGASLTELTEAMGITKPSLYACFGNKEALFRKALDLYERDKLCYMRSALQEPTARAVAERLLRGTLAIQTGGGDPRACLGVISMVACTTQADSIKHEVVARQASSHSALVERFERAREEGDLPTHIDPKALASYLTAVMQGMGVQAGTGASAEHLQQLVETTLQMWPSK</sequence>
<dbReference type="SUPFAM" id="SSF46689">
    <property type="entry name" value="Homeodomain-like"/>
    <property type="match status" value="1"/>
</dbReference>
<reference evidence="7 8" key="1">
    <citation type="journal article" date="2013" name="Genome Announc.">
        <title>Draft Genome Sequence of Sphingobium ummariense Strain RL-3, a Hexachlorocyclohexane-Degrading Bacterium.</title>
        <authorList>
            <person name="Kohli P."/>
            <person name="Dua A."/>
            <person name="Sangwan N."/>
            <person name="Oldach P."/>
            <person name="Khurana J.P."/>
            <person name="Lal R."/>
        </authorList>
    </citation>
    <scope>NUCLEOTIDE SEQUENCE [LARGE SCALE GENOMIC DNA]</scope>
    <source>
        <strain evidence="7 8">RL-3</strain>
    </source>
</reference>
<evidence type="ECO:0000256" key="4">
    <source>
        <dbReference type="ARBA" id="ARBA00023163"/>
    </source>
</evidence>
<organism evidence="7 8">
    <name type="scientific">Sphingobium ummariense RL-3</name>
    <dbReference type="NCBI Taxonomy" id="1346791"/>
    <lineage>
        <taxon>Bacteria</taxon>
        <taxon>Pseudomonadati</taxon>
        <taxon>Pseudomonadota</taxon>
        <taxon>Alphaproteobacteria</taxon>
        <taxon>Sphingomonadales</taxon>
        <taxon>Sphingomonadaceae</taxon>
        <taxon>Sphingobium</taxon>
    </lineage>
</organism>
<dbReference type="InterPro" id="IPR001647">
    <property type="entry name" value="HTH_TetR"/>
</dbReference>
<dbReference type="EMBL" id="AUWY01000091">
    <property type="protein sequence ID" value="EQB31684.1"/>
    <property type="molecule type" value="Genomic_DNA"/>
</dbReference>
<dbReference type="InterPro" id="IPR009057">
    <property type="entry name" value="Homeodomain-like_sf"/>
</dbReference>
<dbReference type="SUPFAM" id="SSF48498">
    <property type="entry name" value="Tetracyclin repressor-like, C-terminal domain"/>
    <property type="match status" value="1"/>
</dbReference>